<dbReference type="InterPro" id="IPR001789">
    <property type="entry name" value="Sig_transdc_resp-reg_receiver"/>
</dbReference>
<dbReference type="Proteomes" id="UP000193335">
    <property type="component" value="Unassembled WGS sequence"/>
</dbReference>
<dbReference type="GO" id="GO:0016301">
    <property type="term" value="F:kinase activity"/>
    <property type="evidence" value="ECO:0007669"/>
    <property type="project" value="UniProtKB-KW"/>
</dbReference>
<proteinExistence type="predicted"/>
<feature type="modified residue" description="4-aspartylphosphate" evidence="2">
    <location>
        <position position="117"/>
    </location>
</feature>
<keyword evidence="1 2" id="KW-0597">Phosphoprotein</keyword>
<feature type="non-terminal residue" evidence="4">
    <location>
        <position position="1"/>
    </location>
</feature>
<dbReference type="SUPFAM" id="SSF52172">
    <property type="entry name" value="CheY-like"/>
    <property type="match status" value="1"/>
</dbReference>
<feature type="domain" description="Response regulatory" evidence="3">
    <location>
        <begin position="68"/>
        <end position="179"/>
    </location>
</feature>
<reference evidence="4 5" key="1">
    <citation type="submission" date="2017-03" db="EMBL/GenBank/DDBJ databases">
        <title>Whole genome sequences of fourteen strains of Bradyrhizobium canariense and one strain of Bradyrhizobium japonicum isolated from Lupinus (Papilionoideae: Genisteae) species in Algeria.</title>
        <authorList>
            <person name="Crovadore J."/>
            <person name="Chekireb D."/>
            <person name="Brachmann A."/>
            <person name="Chablais R."/>
            <person name="Cochard B."/>
            <person name="Lefort F."/>
        </authorList>
    </citation>
    <scope>NUCLEOTIDE SEQUENCE [LARGE SCALE GENOMIC DNA]</scope>
    <source>
        <strain evidence="4 5">UBMA197</strain>
    </source>
</reference>
<organism evidence="4 5">
    <name type="scientific">Bradyrhizobium japonicum</name>
    <dbReference type="NCBI Taxonomy" id="375"/>
    <lineage>
        <taxon>Bacteria</taxon>
        <taxon>Pseudomonadati</taxon>
        <taxon>Pseudomonadota</taxon>
        <taxon>Alphaproteobacteria</taxon>
        <taxon>Hyphomicrobiales</taxon>
        <taxon>Nitrobacteraceae</taxon>
        <taxon>Bradyrhizobium</taxon>
    </lineage>
</organism>
<dbReference type="SMART" id="SM00448">
    <property type="entry name" value="REC"/>
    <property type="match status" value="1"/>
</dbReference>
<dbReference type="EMBL" id="NAFL01000158">
    <property type="protein sequence ID" value="OSJ36957.1"/>
    <property type="molecule type" value="Genomic_DNA"/>
</dbReference>
<dbReference type="RefSeq" id="WP_144030553.1">
    <property type="nucleotide sequence ID" value="NZ_NAFL01000158.1"/>
</dbReference>
<sequence length="185" mass="19797">VLFTSGYTQNAIVHGGRLDPGVELLAKPYTREALARKIRHVLANHAQRRLTAKQPRQPTGEDAVKGATVLLVEDDELIRLTATEMLNDLGCKVMEASSAEEGLKALDEAAVDILVTDVGLPGVSGLQLAKDARSLRPDLCIVVATGDSGIQSDAELLDAVLVVKPYAPETLRRSLENALQAKARP</sequence>
<evidence type="ECO:0000313" key="4">
    <source>
        <dbReference type="EMBL" id="OSJ36957.1"/>
    </source>
</evidence>
<dbReference type="PROSITE" id="PS50110">
    <property type="entry name" value="RESPONSE_REGULATORY"/>
    <property type="match status" value="1"/>
</dbReference>
<dbReference type="InterPro" id="IPR011006">
    <property type="entry name" value="CheY-like_superfamily"/>
</dbReference>
<keyword evidence="4" id="KW-0418">Kinase</keyword>
<evidence type="ECO:0000256" key="1">
    <source>
        <dbReference type="ARBA" id="ARBA00022553"/>
    </source>
</evidence>
<dbReference type="AlphaFoldDB" id="A0A1Y2K0J4"/>
<name>A0A1Y2K0J4_BRAJP</name>
<comment type="caution">
    <text evidence="4">The sequence shown here is derived from an EMBL/GenBank/DDBJ whole genome shotgun (WGS) entry which is preliminary data.</text>
</comment>
<evidence type="ECO:0000256" key="2">
    <source>
        <dbReference type="PROSITE-ProRule" id="PRU00169"/>
    </source>
</evidence>
<protein>
    <submittedName>
        <fullName evidence="4">Hybrid sensor histidine kinase/response regulator</fullName>
    </submittedName>
</protein>
<dbReference type="GO" id="GO:0000160">
    <property type="term" value="P:phosphorelay signal transduction system"/>
    <property type="evidence" value="ECO:0007669"/>
    <property type="project" value="InterPro"/>
</dbReference>
<dbReference type="Pfam" id="PF00072">
    <property type="entry name" value="Response_reg"/>
    <property type="match status" value="1"/>
</dbReference>
<keyword evidence="4" id="KW-0808">Transferase</keyword>
<dbReference type="InterPro" id="IPR050595">
    <property type="entry name" value="Bact_response_regulator"/>
</dbReference>
<accession>A0A1Y2K0J4</accession>
<dbReference type="Gene3D" id="3.40.50.2300">
    <property type="match status" value="1"/>
</dbReference>
<dbReference type="PANTHER" id="PTHR44591:SF21">
    <property type="entry name" value="TWO-COMPONENT RESPONSE REGULATOR"/>
    <property type="match status" value="1"/>
</dbReference>
<dbReference type="PANTHER" id="PTHR44591">
    <property type="entry name" value="STRESS RESPONSE REGULATOR PROTEIN 1"/>
    <property type="match status" value="1"/>
</dbReference>
<evidence type="ECO:0000313" key="5">
    <source>
        <dbReference type="Proteomes" id="UP000193335"/>
    </source>
</evidence>
<gene>
    <name evidence="4" type="ORF">BSZ19_01745</name>
</gene>
<evidence type="ECO:0000259" key="3">
    <source>
        <dbReference type="PROSITE" id="PS50110"/>
    </source>
</evidence>